<dbReference type="Gene3D" id="3.90.550.10">
    <property type="entry name" value="Spore Coat Polysaccharide Biosynthesis Protein SpsA, Chain A"/>
    <property type="match status" value="1"/>
</dbReference>
<protein>
    <submittedName>
        <fullName evidence="3">Mannose-1-phosphate guanyltransferase</fullName>
    </submittedName>
</protein>
<dbReference type="AlphaFoldDB" id="A0A5C6UQK6"/>
<dbReference type="SUPFAM" id="SSF159283">
    <property type="entry name" value="Guanosine diphospho-D-mannose pyrophosphorylase/mannose-6-phosphate isomerase linker domain"/>
    <property type="match status" value="1"/>
</dbReference>
<dbReference type="EMBL" id="VOPY01000001">
    <property type="protein sequence ID" value="TXC74466.1"/>
    <property type="molecule type" value="Genomic_DNA"/>
</dbReference>
<gene>
    <name evidence="3" type="ORF">FSZ31_05875</name>
</gene>
<proteinExistence type="predicted"/>
<feature type="domain" description="Nucleotidyl transferase" evidence="1">
    <location>
        <begin position="10"/>
        <end position="286"/>
    </location>
</feature>
<dbReference type="Proteomes" id="UP000321129">
    <property type="component" value="Unassembled WGS sequence"/>
</dbReference>
<keyword evidence="3" id="KW-0808">Transferase</keyword>
<keyword evidence="4" id="KW-1185">Reference proteome</keyword>
<feature type="domain" description="MannoseP isomerase/GMP-like beta-helix" evidence="2">
    <location>
        <begin position="288"/>
        <end position="333"/>
    </location>
</feature>
<evidence type="ECO:0000313" key="3">
    <source>
        <dbReference type="EMBL" id="TXC74466.1"/>
    </source>
</evidence>
<dbReference type="PANTHER" id="PTHR46390:SF1">
    <property type="entry name" value="MANNOSE-1-PHOSPHATE GUANYLYLTRANSFERASE"/>
    <property type="match status" value="1"/>
</dbReference>
<comment type="caution">
    <text evidence="3">The sequence shown here is derived from an EMBL/GenBank/DDBJ whole genome shotgun (WGS) entry which is preliminary data.</text>
</comment>
<dbReference type="CDD" id="cd02509">
    <property type="entry name" value="GDP-M1P_Guanylyltransferase"/>
    <property type="match status" value="1"/>
</dbReference>
<dbReference type="SUPFAM" id="SSF53448">
    <property type="entry name" value="Nucleotide-diphospho-sugar transferases"/>
    <property type="match status" value="1"/>
</dbReference>
<dbReference type="GO" id="GO:0004475">
    <property type="term" value="F:mannose-1-phosphate guanylyltransferase (GTP) activity"/>
    <property type="evidence" value="ECO:0007669"/>
    <property type="project" value="InterPro"/>
</dbReference>
<dbReference type="InterPro" id="IPR029044">
    <property type="entry name" value="Nucleotide-diphossugar_trans"/>
</dbReference>
<dbReference type="InterPro" id="IPR049577">
    <property type="entry name" value="GMPP_N"/>
</dbReference>
<dbReference type="InterPro" id="IPR005835">
    <property type="entry name" value="NTP_transferase_dom"/>
</dbReference>
<dbReference type="Pfam" id="PF00483">
    <property type="entry name" value="NTP_transferase"/>
    <property type="match status" value="1"/>
</dbReference>
<organism evidence="3 4">
    <name type="scientific">Flavisphingopyxis soli</name>
    <dbReference type="NCBI Taxonomy" id="2601267"/>
    <lineage>
        <taxon>Bacteria</taxon>
        <taxon>Pseudomonadati</taxon>
        <taxon>Pseudomonadota</taxon>
        <taxon>Alphaproteobacteria</taxon>
        <taxon>Sphingomonadales</taxon>
        <taxon>Sphingopyxidaceae</taxon>
        <taxon>Flavisphingopyxis</taxon>
    </lineage>
</organism>
<dbReference type="InterPro" id="IPR051161">
    <property type="entry name" value="Mannose-6P_isomerase_type2"/>
</dbReference>
<dbReference type="InterPro" id="IPR054566">
    <property type="entry name" value="ManC/GMP-like_b-helix"/>
</dbReference>
<dbReference type="Pfam" id="PF22640">
    <property type="entry name" value="ManC_GMP_beta-helix"/>
    <property type="match status" value="1"/>
</dbReference>
<dbReference type="PANTHER" id="PTHR46390">
    <property type="entry name" value="MANNOSE-1-PHOSPHATE GUANYLYLTRANSFERASE"/>
    <property type="match status" value="1"/>
</dbReference>
<dbReference type="GO" id="GO:0009298">
    <property type="term" value="P:GDP-mannose biosynthetic process"/>
    <property type="evidence" value="ECO:0007669"/>
    <property type="project" value="TreeGrafter"/>
</dbReference>
<evidence type="ECO:0000313" key="4">
    <source>
        <dbReference type="Proteomes" id="UP000321129"/>
    </source>
</evidence>
<dbReference type="OrthoDB" id="9806359at2"/>
<accession>A0A5C6UQK6</accession>
<evidence type="ECO:0000259" key="1">
    <source>
        <dbReference type="Pfam" id="PF00483"/>
    </source>
</evidence>
<name>A0A5C6UQK6_9SPHN</name>
<reference evidence="3 4" key="1">
    <citation type="submission" date="2019-08" db="EMBL/GenBank/DDBJ databases">
        <title>Sphingorhabdus soil sp. nov., isolated from arctic soil.</title>
        <authorList>
            <person name="Liu Y."/>
        </authorList>
    </citation>
    <scope>NUCLEOTIDE SEQUENCE [LARGE SCALE GENOMIC DNA]</scope>
    <source>
        <strain evidence="3 4">D-2Q-5-6</strain>
    </source>
</reference>
<evidence type="ECO:0000259" key="2">
    <source>
        <dbReference type="Pfam" id="PF22640"/>
    </source>
</evidence>
<sequence>MKNDAERIVPVILSGGSGTRLWPLSTVERPKQFLALTDPVQSMFQLTLARCADPNLFAAPIIVANARHGVIIGEQLDACAIAPRAIILEPAPRNTAPAIALAAFEAGDDALLLVMPSDHRIADTAAFVAAVTSAAPAARQGALVTFGIEPTHAETGYGYIARGDAVADHPGVFAVDRFVEKPDADRAQAMLDSGDYLWNAGIFLFSARRYLDALAHHEPDIERCARSAVDRAERTGAIVTPDATTFETSPSQSIDYGVMERSDNVVTVPLSCGWSDVGSWDAIADLAGVDSAGNYVHAEGLRVSLAGVSDMIVVATGDEVMIVPRGQSQLVRGLAEASREKTK</sequence>